<feature type="compositionally biased region" description="Basic residues" evidence="2">
    <location>
        <begin position="1507"/>
        <end position="1516"/>
    </location>
</feature>
<evidence type="ECO:0000313" key="8">
    <source>
        <dbReference type="EMBL" id="KAG7529624.1"/>
    </source>
</evidence>
<dbReference type="OrthoDB" id="1729146at2759"/>
<feature type="region of interest" description="Disordered" evidence="2">
    <location>
        <begin position="1495"/>
        <end position="1516"/>
    </location>
</feature>
<dbReference type="Pfam" id="PF13952">
    <property type="entry name" value="DUF4216"/>
    <property type="match status" value="1"/>
</dbReference>
<dbReference type="Pfam" id="PF03078">
    <property type="entry name" value="ATHILA"/>
    <property type="match status" value="1"/>
</dbReference>
<dbReference type="Pfam" id="PF05970">
    <property type="entry name" value="PIF1"/>
    <property type="match status" value="1"/>
</dbReference>
<dbReference type="Pfam" id="PF13963">
    <property type="entry name" value="Transpos_assoc"/>
    <property type="match status" value="1"/>
</dbReference>
<keyword evidence="1" id="KW-0233">DNA recombination</keyword>
<feature type="region of interest" description="Disordered" evidence="2">
    <location>
        <begin position="2149"/>
        <end position="2182"/>
    </location>
</feature>
<feature type="domain" description="DUF4216" evidence="5">
    <location>
        <begin position="1423"/>
        <end position="1481"/>
    </location>
</feature>
<feature type="compositionally biased region" description="Polar residues" evidence="2">
    <location>
        <begin position="1584"/>
        <end position="1595"/>
    </location>
</feature>
<keyword evidence="1" id="KW-0227">DNA damage</keyword>
<dbReference type="Pfam" id="PF03004">
    <property type="entry name" value="Transposase_24"/>
    <property type="match status" value="1"/>
</dbReference>
<comment type="cofactor">
    <cofactor evidence="1">
        <name>Mg(2+)</name>
        <dbReference type="ChEBI" id="CHEBI:18420"/>
    </cofactor>
</comment>
<dbReference type="Proteomes" id="UP000694251">
    <property type="component" value="Unassembled WGS sequence"/>
</dbReference>
<feature type="domain" description="Transposase-associated" evidence="6">
    <location>
        <begin position="578"/>
        <end position="642"/>
    </location>
</feature>
<keyword evidence="1" id="KW-0547">Nucleotide-binding</keyword>
<evidence type="ECO:0000259" key="3">
    <source>
        <dbReference type="Pfam" id="PF03078"/>
    </source>
</evidence>
<dbReference type="EC" id="5.6.2.3" evidence="1"/>
<evidence type="ECO:0000256" key="1">
    <source>
        <dbReference type="RuleBase" id="RU363044"/>
    </source>
</evidence>
<evidence type="ECO:0000259" key="4">
    <source>
        <dbReference type="Pfam" id="PF05970"/>
    </source>
</evidence>
<reference evidence="8 9" key="1">
    <citation type="submission" date="2020-12" db="EMBL/GenBank/DDBJ databases">
        <title>Concerted genomic and epigenomic changes stabilize Arabidopsis allopolyploids.</title>
        <authorList>
            <person name="Chen Z."/>
        </authorList>
    </citation>
    <scope>NUCLEOTIDE SEQUENCE [LARGE SCALE GENOMIC DNA]</scope>
    <source>
        <strain evidence="8">As9502</strain>
        <tissue evidence="8">Leaf</tissue>
    </source>
</reference>
<feature type="region of interest" description="Disordered" evidence="2">
    <location>
        <begin position="1"/>
        <end position="47"/>
    </location>
</feature>
<feature type="region of interest" description="Disordered" evidence="2">
    <location>
        <begin position="2534"/>
        <end position="2641"/>
    </location>
</feature>
<dbReference type="InterPro" id="IPR049163">
    <property type="entry name" value="Pif1-like_2B_dom"/>
</dbReference>
<accession>A0A8T1XCQ1</accession>
<dbReference type="InterPro" id="IPR004252">
    <property type="entry name" value="Probable_transposase_24"/>
</dbReference>
<dbReference type="GO" id="GO:0043139">
    <property type="term" value="F:5'-3' DNA helicase activity"/>
    <property type="evidence" value="ECO:0007669"/>
    <property type="project" value="UniProtKB-EC"/>
</dbReference>
<dbReference type="InterPro" id="IPR004242">
    <property type="entry name" value="Transposase_21"/>
</dbReference>
<gene>
    <name evidence="8" type="ORF">ISN44_Un131g000120</name>
</gene>
<keyword evidence="1 8" id="KW-0347">Helicase</keyword>
<sequence length="2641" mass="299566">MSRNHPEATSRTPRSITTRIPRPGLEVPRMSTPENHPEAGFKTPRGRMIRLARPEPLSNDPRAAQPGSEELRIGLPSYGLNLISRERQPRWKMVVHKDVDFLDYLRKSISDLKCSIEGKNQGFGVPLAKLWSLMSSQVCSELIGESVASILNGSLDEVVDPENLLRPVKNLIGTTFLFLVKVETNIYQMERKTTKFGKFFARLRYSFFHGTADESSTSKKICVEPIDLEKSNLEFRLTSQHAQLGDPSGKDRDEKGKGVETGVPSLRSSVQYEKKDVVVKDSPQPSREGIDNSNRLVVDELRHNLDSNLQEKHDEWFQMLNIEQRGIYDEITGAVFNDLEGVFGFYGFRGTGKIFMWKTLAAAIRCRGQIVLNVASIGIASLLLEGGGLSSEEAKEIQQFSDWLLAVGDGEERIYLSADSIDPTDSDSLANSVITPDFLNSIKLSGLAHHALCLKVGALVILLRNLDPKGGLYNGTRLQKTQLTKQVVQARVITGDRIGEIVLIPLINLTPSDTKLPFKMRRRQFSLSVAFAMTINKSQGQSLEQVGLYLPKPVFSHGQLRFSKLEGFVVGDCFTLASRMYVEGATNFVTVASRRLGILTELFCPCIGCPNVCHQEVDTILDHLVIKGVEKKYMRISCWSMHCKRKYDIIDGPTLESEAYDLVRTAYCSGEGTQPLDNFGGENLDGETVEDSDFRQKLKDAETPLYSTCSNYTKVSAIMGLNRIKVWVSRWETDKNNGEVKKGIPAKVLRYFPIKNRFRRMFRSNRIVEELKWHSSNASGDGTMRHPVDSLMWAQNTKYSTWPVLLVNYNMAPTLCMKAGNIMLALLIPGPTALSSNIDVYLAPLIDDLKDLWAEGVEVYDAFLKEKLTLRAMLLWTISDYPGVDKTYMRISCWSMHGKRKYDITDGPTLESEAYDLVRTAYCSGEGTQPLDNFGGENLDGETAEDSDFRQKLKDAETPLYSTCSNYTKVSAIMGPNHIKVMSGMSENYFDQLSLVHDMLLKENVQPQSTNAMKKFLKIFGFGYDVIHACKNDCILYRKQFDNMESCPNCSVSRWEKDKNNGEVKKGIPAKVLRYFPIKNRFRRMFRSNTIAEELKWHSSNASGDGTMRHPVDSLMWAQNTKYSTWPVLLVNYNMAPTLCMKAGNIMLALLIPGPTALRSNIDVYLAPLIDDLKDLWVEGVEVYDVFFKEKFTLRAILLWTISDYPVLGTLSSWKVKGKQACCVCGKDTPCRWLKNCRKYVYMGNRKRLRPEHPYRRRKSWFDNTVEEGTTRRIQSSNEIYDILEEAVNRNEDVEADGSVVEGSPLHRGQEVVLSEKERDIAHRYVLMDMAAMDPYIEKIPSNSEVHSMKLRWLAFRPRLTAQSHKGFIIKGHRFHTDDVKRKTQNSGVTYEALSMCRSTARDTRQIADTVTYYRVIKEKIFLDYHMFIVPFFRCNWATRGYGIKQEDGFTLVNLHMNQASYMQDPYILPSQAKQVFYSRENDTLPWTRGELVRPSERQRGVETRQTTKRPKTMKAKKEKIAELMIDAYEDVLEILEEASVGDQEDVAVEKEVVEEDEHVQSEAELVDMEAEPVEKEHTDAGTEMNSSSRLQTPQSTPPVKKRKGPTKMCKVAKDPQEKVEVYFTELGEYVGSDLVTLSSFLGTIVREHVSVTLDDWRKLDSQTKDTIWEEIQGRFNMKEEWQRYAIFKQMGCIWRSAKSKLLTQEKSNKFRELRKAQISHTTRRKGMFRLAHEMKKHTNDPKKITRSKVWIAGHNHFDGRPVRPEFADTVERIQSLDSQMDSISCDNIKEDVARDSKLEELQNEVEDLKNIVCEMAGKNKNSTWTSNSEVNDVSKGVRCQILDWYSSKDIVVGEGEFCSAEPNYRIGHIPLGEYGAAVIVTTVSVPQASVWRPTPDVFLLQQALGVKIAWPVNKVILDTGLESQNDLETANEGKDTGVDDDQLGRCRVLDWKLDEVIVEGVICSTNNNELIDNIHLGVNAVILKVEIVLKPDACLWRPSPKYFVMSDAFKTKIAWPDHRIDIDFVDEPVQGVGRRSCTMELPNNIGAGDFSHNHNHRNGIVPPPFQKNNFEIKSGLIAMVQGNKFHGFSMEDPLDHLDEFERFEALNSKVKYVESQFASTSALKHLQQLPGKAVQNLKDYATANAITIHQEDGSPPSHQTPNTEDSARSCQGSGTELSPHQRGIQHLLRMQQLKDSLNHHPWGRAGENKQVSRSITANQAKKRKRCEKKKHSTLLPKAPDPEGRVRPQQGSSRGIRQPLLEERSPWGGGWNWLLKRNEFLGTRCPHPETMERLDIYDDGHEEETIQFLSSVELFIYKELEDDGIRLDGSLGYLEFCVYDVEYRLPIEHLELMYGFPSGKDTSHRFDKRELQSFWATLGSLASTLFPRVSNGTFVNGELELMETALQELLGLASDGLVLAGDQIDASVSFYLIEHLLRFDHPEAGQSIFSLSNLASTSIRDGGNIEFCPLVENLYASGDEVVPMEGVNDDEAPIRHSDKEAESMDMQHNGFTLRSTTRQGRFNALQLKFSCSSSTTAMPQDMPFRRSGSTRHEPMQYDPPAPPRQTSYEPREHHVAPSPPRQSSFEPREKERRSKIKKRIRTEKLDAGASHSTAPLEEPLDQQPEQRVEHPTNPIPAQPTP</sequence>
<feature type="domain" description="DNA helicase Pif1-like DEAD-box helicase" evidence="4">
    <location>
        <begin position="319"/>
        <end position="387"/>
    </location>
</feature>
<dbReference type="GO" id="GO:0016787">
    <property type="term" value="F:hydrolase activity"/>
    <property type="evidence" value="ECO:0007669"/>
    <property type="project" value="UniProtKB-KW"/>
</dbReference>
<keyword evidence="1" id="KW-0234">DNA repair</keyword>
<feature type="region of interest" description="Disordered" evidence="2">
    <location>
        <begin position="239"/>
        <end position="262"/>
    </location>
</feature>
<evidence type="ECO:0000313" key="9">
    <source>
        <dbReference type="Proteomes" id="UP000694251"/>
    </source>
</evidence>
<keyword evidence="9" id="KW-1185">Reference proteome</keyword>
<dbReference type="PANTHER" id="PTHR10775">
    <property type="entry name" value="OS08G0208400 PROTEIN"/>
    <property type="match status" value="1"/>
</dbReference>
<feature type="domain" description="DNA helicase Pif1-like 2B" evidence="7">
    <location>
        <begin position="437"/>
        <end position="483"/>
    </location>
</feature>
<dbReference type="GO" id="GO:0000723">
    <property type="term" value="P:telomere maintenance"/>
    <property type="evidence" value="ECO:0007669"/>
    <property type="project" value="InterPro"/>
</dbReference>
<feature type="compositionally biased region" description="Basic residues" evidence="2">
    <location>
        <begin position="2221"/>
        <end position="2233"/>
    </location>
</feature>
<keyword evidence="1" id="KW-0378">Hydrolase</keyword>
<dbReference type="GO" id="GO:0006281">
    <property type="term" value="P:DNA repair"/>
    <property type="evidence" value="ECO:0007669"/>
    <property type="project" value="UniProtKB-KW"/>
</dbReference>
<feature type="compositionally biased region" description="Basic and acidic residues" evidence="2">
    <location>
        <begin position="248"/>
        <end position="258"/>
    </location>
</feature>
<feature type="region of interest" description="Disordered" evidence="2">
    <location>
        <begin position="2199"/>
        <end position="2259"/>
    </location>
</feature>
<proteinExistence type="inferred from homology"/>
<dbReference type="InterPro" id="IPR010285">
    <property type="entry name" value="DNA_helicase_pif1-like_DEAD"/>
</dbReference>
<protein>
    <recommendedName>
        <fullName evidence="1">ATP-dependent DNA helicase</fullName>
        <ecNumber evidence="1">5.6.2.3</ecNumber>
    </recommendedName>
</protein>
<dbReference type="GO" id="GO:0006310">
    <property type="term" value="P:DNA recombination"/>
    <property type="evidence" value="ECO:0007669"/>
    <property type="project" value="UniProtKB-KW"/>
</dbReference>
<dbReference type="EMBL" id="JAEFBJ010000131">
    <property type="protein sequence ID" value="KAG7529624.1"/>
    <property type="molecule type" value="Genomic_DNA"/>
</dbReference>
<keyword evidence="1" id="KW-0067">ATP-binding</keyword>
<evidence type="ECO:0000259" key="6">
    <source>
        <dbReference type="Pfam" id="PF13963"/>
    </source>
</evidence>
<feature type="compositionally biased region" description="Polar residues" evidence="2">
    <location>
        <begin position="2157"/>
        <end position="2179"/>
    </location>
</feature>
<evidence type="ECO:0000256" key="2">
    <source>
        <dbReference type="SAM" id="MobiDB-lite"/>
    </source>
</evidence>
<organism evidence="8 9">
    <name type="scientific">Arabidopsis suecica</name>
    <name type="common">Swedish thale-cress</name>
    <name type="synonym">Cardaminopsis suecica</name>
    <dbReference type="NCBI Taxonomy" id="45249"/>
    <lineage>
        <taxon>Eukaryota</taxon>
        <taxon>Viridiplantae</taxon>
        <taxon>Streptophyta</taxon>
        <taxon>Embryophyta</taxon>
        <taxon>Tracheophyta</taxon>
        <taxon>Spermatophyta</taxon>
        <taxon>Magnoliopsida</taxon>
        <taxon>eudicotyledons</taxon>
        <taxon>Gunneridae</taxon>
        <taxon>Pentapetalae</taxon>
        <taxon>rosids</taxon>
        <taxon>malvids</taxon>
        <taxon>Brassicales</taxon>
        <taxon>Brassicaceae</taxon>
        <taxon>Camelineae</taxon>
        <taxon>Arabidopsis</taxon>
    </lineage>
</organism>
<dbReference type="InterPro" id="IPR029480">
    <property type="entry name" value="Transpos_assoc"/>
</dbReference>
<feature type="compositionally biased region" description="Low complexity" evidence="2">
    <location>
        <begin position="9"/>
        <end position="23"/>
    </location>
</feature>
<feature type="compositionally biased region" description="Polar residues" evidence="2">
    <location>
        <begin position="2210"/>
        <end position="2220"/>
    </location>
</feature>
<evidence type="ECO:0000259" key="5">
    <source>
        <dbReference type="Pfam" id="PF13952"/>
    </source>
</evidence>
<dbReference type="InterPro" id="IPR025312">
    <property type="entry name" value="DUF4216"/>
</dbReference>
<name>A0A8T1XCQ1_ARASU</name>
<dbReference type="PANTHER" id="PTHR10775:SF180">
    <property type="entry name" value="TRANSPOSON, EN_SPM-LIKE, TRANSPOSASE-ASSOCIATED DOMAIN PROTEIN-RELATED"/>
    <property type="match status" value="1"/>
</dbReference>
<dbReference type="Pfam" id="PF21530">
    <property type="entry name" value="Pif1_2B_dom"/>
    <property type="match status" value="1"/>
</dbReference>
<dbReference type="Pfam" id="PF02992">
    <property type="entry name" value="Transposase_21"/>
    <property type="match status" value="2"/>
</dbReference>
<dbReference type="GO" id="GO:0005524">
    <property type="term" value="F:ATP binding"/>
    <property type="evidence" value="ECO:0007669"/>
    <property type="project" value="UniProtKB-KW"/>
</dbReference>
<dbReference type="InterPro" id="IPR004312">
    <property type="entry name" value="ATHILA_Orf1_C"/>
</dbReference>
<evidence type="ECO:0000259" key="7">
    <source>
        <dbReference type="Pfam" id="PF21530"/>
    </source>
</evidence>
<comment type="catalytic activity">
    <reaction evidence="1">
        <text>ATP + H2O = ADP + phosphate + H(+)</text>
        <dbReference type="Rhea" id="RHEA:13065"/>
        <dbReference type="ChEBI" id="CHEBI:15377"/>
        <dbReference type="ChEBI" id="CHEBI:15378"/>
        <dbReference type="ChEBI" id="CHEBI:30616"/>
        <dbReference type="ChEBI" id="CHEBI:43474"/>
        <dbReference type="ChEBI" id="CHEBI:456216"/>
        <dbReference type="EC" id="5.6.2.3"/>
    </reaction>
</comment>
<comment type="similarity">
    <text evidence="1">Belongs to the helicase family.</text>
</comment>
<feature type="region of interest" description="Disordered" evidence="2">
    <location>
        <begin position="1568"/>
        <end position="1610"/>
    </location>
</feature>
<feature type="domain" description="Arabidopsis retrotransposon Orf1 C-terminal" evidence="3">
    <location>
        <begin position="2274"/>
        <end position="2439"/>
    </location>
</feature>
<comment type="caution">
    <text evidence="8">The sequence shown here is derived from an EMBL/GenBank/DDBJ whole genome shotgun (WGS) entry which is preliminary data.</text>
</comment>